<evidence type="ECO:0000256" key="2">
    <source>
        <dbReference type="ARBA" id="ARBA00023015"/>
    </source>
</evidence>
<keyword evidence="3 6" id="KW-0731">Sigma factor</keyword>
<dbReference type="InterPro" id="IPR007627">
    <property type="entry name" value="RNA_pol_sigma70_r2"/>
</dbReference>
<evidence type="ECO:0000256" key="1">
    <source>
        <dbReference type="ARBA" id="ARBA00010641"/>
    </source>
</evidence>
<dbReference type="STRING" id="187304.B0E33_17965"/>
<gene>
    <name evidence="9" type="primary">sigM_2</name>
    <name evidence="9" type="ORF">LAL4801_02301</name>
</gene>
<sequence length="184" mass="20303">MNVAKFKQDLVDAIPRLRAFARSISGDRDRADDLVQETLAKAIANKDKFTEGTNLTAWLITILRNQYYSVGRKMQREVADPDGEHAASLESKPQQAGHLELKDFLSALQVLPDDQREALILIGASGFSYEEAADILGVKVGTVKSRVSRARLRLDDLMNGTEKFERSEIAAAESASLIRDALSV</sequence>
<dbReference type="CDD" id="cd06171">
    <property type="entry name" value="Sigma70_r4"/>
    <property type="match status" value="1"/>
</dbReference>
<dbReference type="SUPFAM" id="SSF88946">
    <property type="entry name" value="Sigma2 domain of RNA polymerase sigma factors"/>
    <property type="match status" value="1"/>
</dbReference>
<keyword evidence="4 6" id="KW-0238">DNA-binding</keyword>
<dbReference type="InterPro" id="IPR013249">
    <property type="entry name" value="RNA_pol_sigma70_r4_t2"/>
</dbReference>
<dbReference type="InterPro" id="IPR036388">
    <property type="entry name" value="WH-like_DNA-bd_sf"/>
</dbReference>
<dbReference type="KEGG" id="lagg:B0E33_17965"/>
<evidence type="ECO:0000256" key="4">
    <source>
        <dbReference type="ARBA" id="ARBA00023125"/>
    </source>
</evidence>
<dbReference type="PANTHER" id="PTHR43133:SF25">
    <property type="entry name" value="RNA POLYMERASE SIGMA FACTOR RFAY-RELATED"/>
    <property type="match status" value="1"/>
</dbReference>
<dbReference type="InterPro" id="IPR039425">
    <property type="entry name" value="RNA_pol_sigma-70-like"/>
</dbReference>
<evidence type="ECO:0000256" key="3">
    <source>
        <dbReference type="ARBA" id="ARBA00023082"/>
    </source>
</evidence>
<dbReference type="Proteomes" id="UP000048926">
    <property type="component" value="Unassembled WGS sequence"/>
</dbReference>
<evidence type="ECO:0000313" key="10">
    <source>
        <dbReference type="Proteomes" id="UP000048926"/>
    </source>
</evidence>
<evidence type="ECO:0000313" key="9">
    <source>
        <dbReference type="EMBL" id="CTQ43859.1"/>
    </source>
</evidence>
<dbReference type="PROSITE" id="PS01063">
    <property type="entry name" value="SIGMA70_ECF"/>
    <property type="match status" value="1"/>
</dbReference>
<keyword evidence="2 6" id="KW-0805">Transcription regulation</keyword>
<dbReference type="RefSeq" id="WP_023003209.1">
    <property type="nucleotide sequence ID" value="NZ_CP045622.1"/>
</dbReference>
<dbReference type="PANTHER" id="PTHR43133">
    <property type="entry name" value="RNA POLYMERASE ECF-TYPE SIGMA FACTO"/>
    <property type="match status" value="1"/>
</dbReference>
<dbReference type="GO" id="GO:0003677">
    <property type="term" value="F:DNA binding"/>
    <property type="evidence" value="ECO:0007669"/>
    <property type="project" value="UniProtKB-KW"/>
</dbReference>
<dbReference type="NCBIfam" id="TIGR02937">
    <property type="entry name" value="sigma70-ECF"/>
    <property type="match status" value="1"/>
</dbReference>
<dbReference type="GO" id="GO:0016987">
    <property type="term" value="F:sigma factor activity"/>
    <property type="evidence" value="ECO:0007669"/>
    <property type="project" value="UniProtKB-KW"/>
</dbReference>
<reference evidence="10" key="1">
    <citation type="submission" date="2015-07" db="EMBL/GenBank/DDBJ databases">
        <authorList>
            <person name="Rodrigo-Torres Lidia"/>
            <person name="Arahal R.David."/>
        </authorList>
    </citation>
    <scope>NUCLEOTIDE SEQUENCE [LARGE SCALE GENOMIC DNA]</scope>
    <source>
        <strain evidence="10">CECT 4801</strain>
    </source>
</reference>
<dbReference type="Pfam" id="PF08281">
    <property type="entry name" value="Sigma70_r4_2"/>
    <property type="match status" value="1"/>
</dbReference>
<organism evidence="9 10">
    <name type="scientific">Roseibium aggregatum</name>
    <dbReference type="NCBI Taxonomy" id="187304"/>
    <lineage>
        <taxon>Bacteria</taxon>
        <taxon>Pseudomonadati</taxon>
        <taxon>Pseudomonadota</taxon>
        <taxon>Alphaproteobacteria</taxon>
        <taxon>Hyphomicrobiales</taxon>
        <taxon>Stappiaceae</taxon>
        <taxon>Roseibium</taxon>
    </lineage>
</organism>
<dbReference type="EMBL" id="CXST01000001">
    <property type="protein sequence ID" value="CTQ43859.1"/>
    <property type="molecule type" value="Genomic_DNA"/>
</dbReference>
<dbReference type="InterPro" id="IPR014284">
    <property type="entry name" value="RNA_pol_sigma-70_dom"/>
</dbReference>
<feature type="domain" description="RNA polymerase sigma factor 70 region 4 type 2" evidence="8">
    <location>
        <begin position="103"/>
        <end position="154"/>
    </location>
</feature>
<keyword evidence="5 6" id="KW-0804">Transcription</keyword>
<evidence type="ECO:0000256" key="5">
    <source>
        <dbReference type="ARBA" id="ARBA00023163"/>
    </source>
</evidence>
<dbReference type="InterPro" id="IPR000838">
    <property type="entry name" value="RNA_pol_sigma70_ECF_CS"/>
</dbReference>
<comment type="similarity">
    <text evidence="1 6">Belongs to the sigma-70 factor family. ECF subfamily.</text>
</comment>
<dbReference type="Gene3D" id="1.10.10.10">
    <property type="entry name" value="Winged helix-like DNA-binding domain superfamily/Winged helix DNA-binding domain"/>
    <property type="match status" value="1"/>
</dbReference>
<name>A0A0M6Y3C0_9HYPH</name>
<feature type="domain" description="RNA polymerase sigma-70 region 2" evidence="7">
    <location>
        <begin position="14"/>
        <end position="73"/>
    </location>
</feature>
<proteinExistence type="inferred from homology"/>
<dbReference type="SUPFAM" id="SSF88659">
    <property type="entry name" value="Sigma3 and sigma4 domains of RNA polymerase sigma factors"/>
    <property type="match status" value="1"/>
</dbReference>
<dbReference type="Gene3D" id="1.10.1740.10">
    <property type="match status" value="1"/>
</dbReference>
<dbReference type="Pfam" id="PF04542">
    <property type="entry name" value="Sigma70_r2"/>
    <property type="match status" value="1"/>
</dbReference>
<keyword evidence="10" id="KW-1185">Reference proteome</keyword>
<protein>
    <recommendedName>
        <fullName evidence="6">RNA polymerase sigma factor</fullName>
    </recommendedName>
</protein>
<evidence type="ECO:0000256" key="6">
    <source>
        <dbReference type="RuleBase" id="RU000716"/>
    </source>
</evidence>
<dbReference type="NCBIfam" id="NF009199">
    <property type="entry name" value="PRK12547.1"/>
    <property type="match status" value="1"/>
</dbReference>
<dbReference type="AlphaFoldDB" id="A0A0M6Y3C0"/>
<accession>A0A0M6Y3C0</accession>
<evidence type="ECO:0000259" key="8">
    <source>
        <dbReference type="Pfam" id="PF08281"/>
    </source>
</evidence>
<dbReference type="InterPro" id="IPR013324">
    <property type="entry name" value="RNA_pol_sigma_r3/r4-like"/>
</dbReference>
<evidence type="ECO:0000259" key="7">
    <source>
        <dbReference type="Pfam" id="PF04542"/>
    </source>
</evidence>
<dbReference type="GO" id="GO:0006352">
    <property type="term" value="P:DNA-templated transcription initiation"/>
    <property type="evidence" value="ECO:0007669"/>
    <property type="project" value="InterPro"/>
</dbReference>
<dbReference type="OrthoDB" id="9803470at2"/>
<dbReference type="InterPro" id="IPR013325">
    <property type="entry name" value="RNA_pol_sigma_r2"/>
</dbReference>